<reference evidence="3 4" key="1">
    <citation type="journal article" date="2011" name="Stand. Genomic Sci.">
        <title>Complete genome sequence of the filamentous gliding predatory bacterium Herpetosiphon aurantiacus type strain (114-95(T)).</title>
        <authorList>
            <person name="Kiss H."/>
            <person name="Nett M."/>
            <person name="Domin N."/>
            <person name="Martin K."/>
            <person name="Maresca J.A."/>
            <person name="Copeland A."/>
            <person name="Lapidus A."/>
            <person name="Lucas S."/>
            <person name="Berry K.W."/>
            <person name="Glavina Del Rio T."/>
            <person name="Dalin E."/>
            <person name="Tice H."/>
            <person name="Pitluck S."/>
            <person name="Richardson P."/>
            <person name="Bruce D."/>
            <person name="Goodwin L."/>
            <person name="Han C."/>
            <person name="Detter J.C."/>
            <person name="Schmutz J."/>
            <person name="Brettin T."/>
            <person name="Land M."/>
            <person name="Hauser L."/>
            <person name="Kyrpides N.C."/>
            <person name="Ivanova N."/>
            <person name="Goker M."/>
            <person name="Woyke T."/>
            <person name="Klenk H.P."/>
            <person name="Bryant D.A."/>
        </authorList>
    </citation>
    <scope>NUCLEOTIDE SEQUENCE [LARGE SCALE GENOMIC DNA]</scope>
    <source>
        <strain evidence="4">ATCC 23779 / DSM 785 / 114-95</strain>
    </source>
</reference>
<keyword evidence="2" id="KW-0472">Membrane</keyword>
<proteinExistence type="predicted"/>
<dbReference type="STRING" id="316274.Haur_2289"/>
<dbReference type="BioCyc" id="HAUR316274:GHYA-2317-MONOMER"/>
<dbReference type="InParanoid" id="A9AXW3"/>
<protein>
    <submittedName>
        <fullName evidence="3">Uncharacterized protein</fullName>
    </submittedName>
</protein>
<dbReference type="EMBL" id="CP000875">
    <property type="protein sequence ID" value="ABX04929.1"/>
    <property type="molecule type" value="Genomic_DNA"/>
</dbReference>
<dbReference type="AlphaFoldDB" id="A9AXW3"/>
<evidence type="ECO:0000256" key="1">
    <source>
        <dbReference type="SAM" id="MobiDB-lite"/>
    </source>
</evidence>
<dbReference type="Proteomes" id="UP000000787">
    <property type="component" value="Chromosome"/>
</dbReference>
<sequence>MSAPLLLMNQRELTKDELNLIQATIDRKTGNQTLQQSNTSIQQQSANKNTSNQATHSSISNPKLKLNEPRAIIIGAIITALATILVILKPFGLGSNDTFNYQVEVLDTSTNKPIGLAKVTITLPNLAPLEAFSDNNGFARLSIGDQYNDQAGILRLEKTGYDSVIFNVDIQADRLPKQIKLTPNQSNTPQPTATEAAAAATPETGSGIPTAGGATAPLLIGCWNNDSKPRNITNINIRESADGIKIGFKANCADSAITDEQDAVISAENEIRLSQVDETWTFSLRPDGTLRLAIEGQTGFEELTFYKK</sequence>
<dbReference type="HOGENOM" id="CLU_902466_0_0_0"/>
<feature type="transmembrane region" description="Helical" evidence="2">
    <location>
        <begin position="71"/>
        <end position="92"/>
    </location>
</feature>
<keyword evidence="4" id="KW-1185">Reference proteome</keyword>
<feature type="region of interest" description="Disordered" evidence="1">
    <location>
        <begin position="31"/>
        <end position="61"/>
    </location>
</feature>
<gene>
    <name evidence="3" type="ordered locus">Haur_2289</name>
</gene>
<evidence type="ECO:0000313" key="3">
    <source>
        <dbReference type="EMBL" id="ABX04929.1"/>
    </source>
</evidence>
<feature type="compositionally biased region" description="Low complexity" evidence="1">
    <location>
        <begin position="191"/>
        <end position="204"/>
    </location>
</feature>
<accession>A9AXW3</accession>
<name>A9AXW3_HERA2</name>
<feature type="region of interest" description="Disordered" evidence="1">
    <location>
        <begin position="181"/>
        <end position="208"/>
    </location>
</feature>
<evidence type="ECO:0000256" key="2">
    <source>
        <dbReference type="SAM" id="Phobius"/>
    </source>
</evidence>
<dbReference type="KEGG" id="hau:Haur_2289"/>
<keyword evidence="2" id="KW-0812">Transmembrane</keyword>
<evidence type="ECO:0000313" key="4">
    <source>
        <dbReference type="Proteomes" id="UP000000787"/>
    </source>
</evidence>
<keyword evidence="2" id="KW-1133">Transmembrane helix</keyword>
<organism evidence="3 4">
    <name type="scientific">Herpetosiphon aurantiacus (strain ATCC 23779 / DSM 785 / 114-95)</name>
    <dbReference type="NCBI Taxonomy" id="316274"/>
    <lineage>
        <taxon>Bacteria</taxon>
        <taxon>Bacillati</taxon>
        <taxon>Chloroflexota</taxon>
        <taxon>Chloroflexia</taxon>
        <taxon>Herpetosiphonales</taxon>
        <taxon>Herpetosiphonaceae</taxon>
        <taxon>Herpetosiphon</taxon>
    </lineage>
</organism>
<feature type="compositionally biased region" description="Polar residues" evidence="1">
    <location>
        <begin position="181"/>
        <end position="190"/>
    </location>
</feature>